<accession>A0A284SCE5</accession>
<sequence>MTTPVKNSVPDKSSLSVPQELIDFTLNFLRQGRHSEGRGRKWGVVKMTPSIKAVPRPHELAHGSPPNNWLVHSRKHGSAPRRTGILRRDDGSLSREQA</sequence>
<dbReference type="EMBL" id="FUEG01000065">
    <property type="protein sequence ID" value="SJL18659.1"/>
    <property type="molecule type" value="Genomic_DNA"/>
</dbReference>
<protein>
    <submittedName>
        <fullName evidence="2">Uncharacterized protein</fullName>
    </submittedName>
</protein>
<reference evidence="3" key="1">
    <citation type="journal article" date="2017" name="Nat. Ecol. Evol.">
        <title>Genome expansion and lineage-specific genetic innovations in the forest pathogenic fungi Armillaria.</title>
        <authorList>
            <person name="Sipos G."/>
            <person name="Prasanna A.N."/>
            <person name="Walter M.C."/>
            <person name="O'Connor E."/>
            <person name="Balint B."/>
            <person name="Krizsan K."/>
            <person name="Kiss B."/>
            <person name="Hess J."/>
            <person name="Varga T."/>
            <person name="Slot J."/>
            <person name="Riley R."/>
            <person name="Boka B."/>
            <person name="Rigling D."/>
            <person name="Barry K."/>
            <person name="Lee J."/>
            <person name="Mihaltcheva S."/>
            <person name="LaButti K."/>
            <person name="Lipzen A."/>
            <person name="Waldron R."/>
            <person name="Moloney N.M."/>
            <person name="Sperisen C."/>
            <person name="Kredics L."/>
            <person name="Vagvoelgyi C."/>
            <person name="Patrignani A."/>
            <person name="Fitzpatrick D."/>
            <person name="Nagy I."/>
            <person name="Doyle S."/>
            <person name="Anderson J.B."/>
            <person name="Grigoriev I.V."/>
            <person name="Gueldener U."/>
            <person name="Muensterkoetter M."/>
            <person name="Nagy L.G."/>
        </authorList>
    </citation>
    <scope>NUCLEOTIDE SEQUENCE [LARGE SCALE GENOMIC DNA]</scope>
    <source>
        <strain evidence="3">C18/9</strain>
    </source>
</reference>
<evidence type="ECO:0000313" key="2">
    <source>
        <dbReference type="EMBL" id="SJL18659.1"/>
    </source>
</evidence>
<gene>
    <name evidence="2" type="ORF">ARMOST_22256</name>
</gene>
<proteinExistence type="predicted"/>
<dbReference type="Proteomes" id="UP000219338">
    <property type="component" value="Unassembled WGS sequence"/>
</dbReference>
<feature type="region of interest" description="Disordered" evidence="1">
    <location>
        <begin position="56"/>
        <end position="98"/>
    </location>
</feature>
<keyword evidence="3" id="KW-1185">Reference proteome</keyword>
<name>A0A284SCE5_ARMOS</name>
<evidence type="ECO:0000313" key="3">
    <source>
        <dbReference type="Proteomes" id="UP000219338"/>
    </source>
</evidence>
<evidence type="ECO:0000256" key="1">
    <source>
        <dbReference type="SAM" id="MobiDB-lite"/>
    </source>
</evidence>
<dbReference type="AlphaFoldDB" id="A0A284SCE5"/>
<feature type="compositionally biased region" description="Basic and acidic residues" evidence="1">
    <location>
        <begin position="86"/>
        <end position="98"/>
    </location>
</feature>
<organism evidence="2 3">
    <name type="scientific">Armillaria ostoyae</name>
    <name type="common">Armillaria root rot fungus</name>
    <dbReference type="NCBI Taxonomy" id="47428"/>
    <lineage>
        <taxon>Eukaryota</taxon>
        <taxon>Fungi</taxon>
        <taxon>Dikarya</taxon>
        <taxon>Basidiomycota</taxon>
        <taxon>Agaricomycotina</taxon>
        <taxon>Agaricomycetes</taxon>
        <taxon>Agaricomycetidae</taxon>
        <taxon>Agaricales</taxon>
        <taxon>Marasmiineae</taxon>
        <taxon>Physalacriaceae</taxon>
        <taxon>Armillaria</taxon>
    </lineage>
</organism>